<dbReference type="SMART" id="SM01411">
    <property type="entry name" value="Ephrin_rec_like"/>
    <property type="match status" value="1"/>
</dbReference>
<proteinExistence type="predicted"/>
<comment type="caution">
    <text evidence="1">The sequence shown here is derived from an EMBL/GenBank/DDBJ whole genome shotgun (WGS) entry which is preliminary data.</text>
</comment>
<dbReference type="AlphaFoldDB" id="A0A9D4I805"/>
<gene>
    <name evidence="1" type="ORF">DPMN_185090</name>
</gene>
<reference evidence="1" key="1">
    <citation type="journal article" date="2019" name="bioRxiv">
        <title>The Genome of the Zebra Mussel, Dreissena polymorpha: A Resource for Invasive Species Research.</title>
        <authorList>
            <person name="McCartney M.A."/>
            <person name="Auch B."/>
            <person name="Kono T."/>
            <person name="Mallez S."/>
            <person name="Zhang Y."/>
            <person name="Obille A."/>
            <person name="Becker A."/>
            <person name="Abrahante J.E."/>
            <person name="Garbe J."/>
            <person name="Badalamenti J.P."/>
            <person name="Herman A."/>
            <person name="Mangelson H."/>
            <person name="Liachko I."/>
            <person name="Sullivan S."/>
            <person name="Sone E.D."/>
            <person name="Koren S."/>
            <person name="Silverstein K.A.T."/>
            <person name="Beckman K.B."/>
            <person name="Gohl D.M."/>
        </authorList>
    </citation>
    <scope>NUCLEOTIDE SEQUENCE</scope>
    <source>
        <strain evidence="1">Duluth1</strain>
        <tissue evidence="1">Whole animal</tissue>
    </source>
</reference>
<protein>
    <submittedName>
        <fullName evidence="1">Uncharacterized protein</fullName>
    </submittedName>
</protein>
<reference evidence="1" key="2">
    <citation type="submission" date="2020-11" db="EMBL/GenBank/DDBJ databases">
        <authorList>
            <person name="McCartney M.A."/>
            <person name="Auch B."/>
            <person name="Kono T."/>
            <person name="Mallez S."/>
            <person name="Becker A."/>
            <person name="Gohl D.M."/>
            <person name="Silverstein K.A.T."/>
            <person name="Koren S."/>
            <person name="Bechman K.B."/>
            <person name="Herman A."/>
            <person name="Abrahante J.E."/>
            <person name="Garbe J."/>
        </authorList>
    </citation>
    <scope>NUCLEOTIDE SEQUENCE</scope>
    <source>
        <strain evidence="1">Duluth1</strain>
        <tissue evidence="1">Whole animal</tissue>
    </source>
</reference>
<sequence>MGHYCPEGSSMATACDTGYFLNVTGSDALSDCLICTGGMYCQGTGNAQPAGTCDPGYYCPPGQNDSAPVDYV</sequence>
<accession>A0A9D4I805</accession>
<dbReference type="Gene3D" id="2.10.50.10">
    <property type="entry name" value="Tumor Necrosis Factor Receptor, subunit A, domain 2"/>
    <property type="match status" value="1"/>
</dbReference>
<dbReference type="PANTHER" id="PTHR46104:SF1">
    <property type="entry name" value="GENE 9195-RELATED"/>
    <property type="match status" value="1"/>
</dbReference>
<evidence type="ECO:0000313" key="1">
    <source>
        <dbReference type="EMBL" id="KAH3750563.1"/>
    </source>
</evidence>
<dbReference type="EMBL" id="JAIWYP010000010">
    <property type="protein sequence ID" value="KAH3750563.1"/>
    <property type="molecule type" value="Genomic_DNA"/>
</dbReference>
<dbReference type="PANTHER" id="PTHR46104">
    <property type="entry name" value="GENE 9195-RELATED-RELATED"/>
    <property type="match status" value="1"/>
</dbReference>
<name>A0A9D4I805_DREPO</name>
<organism evidence="1 2">
    <name type="scientific">Dreissena polymorpha</name>
    <name type="common">Zebra mussel</name>
    <name type="synonym">Mytilus polymorpha</name>
    <dbReference type="NCBI Taxonomy" id="45954"/>
    <lineage>
        <taxon>Eukaryota</taxon>
        <taxon>Metazoa</taxon>
        <taxon>Spiralia</taxon>
        <taxon>Lophotrochozoa</taxon>
        <taxon>Mollusca</taxon>
        <taxon>Bivalvia</taxon>
        <taxon>Autobranchia</taxon>
        <taxon>Heteroconchia</taxon>
        <taxon>Euheterodonta</taxon>
        <taxon>Imparidentia</taxon>
        <taxon>Neoheterodontei</taxon>
        <taxon>Myida</taxon>
        <taxon>Dreissenoidea</taxon>
        <taxon>Dreissenidae</taxon>
        <taxon>Dreissena</taxon>
    </lineage>
</organism>
<keyword evidence="2" id="KW-1185">Reference proteome</keyword>
<evidence type="ECO:0000313" key="2">
    <source>
        <dbReference type="Proteomes" id="UP000828390"/>
    </source>
</evidence>
<dbReference type="Proteomes" id="UP000828390">
    <property type="component" value="Unassembled WGS sequence"/>
</dbReference>